<reference evidence="2 3" key="1">
    <citation type="submission" date="2013-12" db="EMBL/GenBank/DDBJ databases">
        <title>A Varibaculum cambriense genome reconstructed from a premature infant gut community with otherwise low bacterial novelty that shifts toward anaerobic metabolism during the third week of life.</title>
        <authorList>
            <person name="Brown C.T."/>
            <person name="Sharon I."/>
            <person name="Thomas B.C."/>
            <person name="Castelle C.J."/>
            <person name="Morowitz M.J."/>
            <person name="Banfield J.F."/>
        </authorList>
    </citation>
    <scope>NUCLEOTIDE SEQUENCE [LARGE SCALE GENOMIC DNA]</scope>
    <source>
        <strain evidence="3">DORA_11</strain>
    </source>
</reference>
<dbReference type="InterPro" id="IPR013185">
    <property type="entry name" value="Transl_elong_KOW-like"/>
</dbReference>
<dbReference type="PANTHER" id="PTHR30053:SF12">
    <property type="entry name" value="ELONGATION FACTOR P (EF-P) FAMILY PROTEIN"/>
    <property type="match status" value="1"/>
</dbReference>
<name>W1V201_9FIRM</name>
<sequence length="66" mass="7379">MISSNDFRPGVTVEIDGNVWQVVDFQHVKPGKGAAFVRTKYKNLRTGAIREEAFNPSDKFPKAIIS</sequence>
<gene>
    <name evidence="2" type="ORF">Q619_VDC00572G0002</name>
</gene>
<dbReference type="Pfam" id="PF08207">
    <property type="entry name" value="EFP_N"/>
    <property type="match status" value="1"/>
</dbReference>
<dbReference type="SUPFAM" id="SSF50104">
    <property type="entry name" value="Translation proteins SH3-like domain"/>
    <property type="match status" value="1"/>
</dbReference>
<feature type="domain" description="Translation elongation factor KOW-like" evidence="1">
    <location>
        <begin position="3"/>
        <end position="60"/>
    </location>
</feature>
<dbReference type="GO" id="GO:0005737">
    <property type="term" value="C:cytoplasm"/>
    <property type="evidence" value="ECO:0007669"/>
    <property type="project" value="TreeGrafter"/>
</dbReference>
<evidence type="ECO:0000313" key="3">
    <source>
        <dbReference type="Proteomes" id="UP000018855"/>
    </source>
</evidence>
<dbReference type="PANTHER" id="PTHR30053">
    <property type="entry name" value="ELONGATION FACTOR P"/>
    <property type="match status" value="1"/>
</dbReference>
<evidence type="ECO:0000313" key="2">
    <source>
        <dbReference type="EMBL" id="ETI97903.1"/>
    </source>
</evidence>
<dbReference type="Gene3D" id="2.30.30.30">
    <property type="match status" value="1"/>
</dbReference>
<dbReference type="Proteomes" id="UP000018855">
    <property type="component" value="Unassembled WGS sequence"/>
</dbReference>
<dbReference type="InterPro" id="IPR014722">
    <property type="entry name" value="Rib_uL2_dom2"/>
</dbReference>
<dbReference type="GO" id="GO:0003746">
    <property type="term" value="F:translation elongation factor activity"/>
    <property type="evidence" value="ECO:0007669"/>
    <property type="project" value="UniProtKB-KW"/>
</dbReference>
<dbReference type="EMBL" id="AZMJ01000572">
    <property type="protein sequence ID" value="ETI97903.1"/>
    <property type="molecule type" value="Genomic_DNA"/>
</dbReference>
<dbReference type="InterPro" id="IPR008991">
    <property type="entry name" value="Translation_prot_SH3-like_sf"/>
</dbReference>
<dbReference type="PATRIC" id="fig|1403949.3.peg.1361"/>
<accession>W1V201</accession>
<keyword evidence="2" id="KW-0648">Protein biosynthesis</keyword>
<dbReference type="AlphaFoldDB" id="W1V201"/>
<proteinExistence type="predicted"/>
<evidence type="ECO:0000259" key="1">
    <source>
        <dbReference type="Pfam" id="PF08207"/>
    </source>
</evidence>
<organism evidence="2 3">
    <name type="scientific">Veillonella dispar DORA_11</name>
    <dbReference type="NCBI Taxonomy" id="1403949"/>
    <lineage>
        <taxon>Bacteria</taxon>
        <taxon>Bacillati</taxon>
        <taxon>Bacillota</taxon>
        <taxon>Negativicutes</taxon>
        <taxon>Veillonellales</taxon>
        <taxon>Veillonellaceae</taxon>
        <taxon>Veillonella</taxon>
    </lineage>
</organism>
<comment type="caution">
    <text evidence="2">The sequence shown here is derived from an EMBL/GenBank/DDBJ whole genome shotgun (WGS) entry which is preliminary data.</text>
</comment>
<keyword evidence="2" id="KW-0251">Elongation factor</keyword>
<dbReference type="InterPro" id="IPR020599">
    <property type="entry name" value="Transl_elong_fac_P/YeiP"/>
</dbReference>
<protein>
    <submittedName>
        <fullName evidence="2">Elongation factor P</fullName>
    </submittedName>
</protein>
<dbReference type="FunFam" id="2.30.30.30:FF:000003">
    <property type="entry name" value="Elongation factor P"/>
    <property type="match status" value="1"/>
</dbReference>